<dbReference type="SMART" id="SM00842">
    <property type="entry name" value="FtsA"/>
    <property type="match status" value="1"/>
</dbReference>
<evidence type="ECO:0000313" key="3">
    <source>
        <dbReference type="Proteomes" id="UP000318521"/>
    </source>
</evidence>
<protein>
    <submittedName>
        <fullName evidence="2">Cell division protein FtsA</fullName>
    </submittedName>
</protein>
<accession>A0A554A312</accession>
<dbReference type="Pfam" id="PF14450">
    <property type="entry name" value="FtsA"/>
    <property type="match status" value="1"/>
</dbReference>
<keyword evidence="2" id="KW-0131">Cell cycle</keyword>
<reference evidence="2 3" key="1">
    <citation type="submission" date="2019-07" db="EMBL/GenBank/DDBJ databases">
        <authorList>
            <person name="Park Y.J."/>
            <person name="Jeong S.E."/>
            <person name="Jung H.S."/>
        </authorList>
    </citation>
    <scope>NUCLEOTIDE SEQUENCE [LARGE SCALE GENOMIC DNA]</scope>
    <source>
        <strain evidence="3">P16(2019)</strain>
    </source>
</reference>
<proteinExistence type="predicted"/>
<evidence type="ECO:0000313" key="2">
    <source>
        <dbReference type="EMBL" id="TSB48089.1"/>
    </source>
</evidence>
<dbReference type="InterPro" id="IPR050696">
    <property type="entry name" value="FtsA/MreB"/>
</dbReference>
<dbReference type="SUPFAM" id="SSF53067">
    <property type="entry name" value="Actin-like ATPase domain"/>
    <property type="match status" value="2"/>
</dbReference>
<dbReference type="PANTHER" id="PTHR32432:SF3">
    <property type="entry name" value="ETHANOLAMINE UTILIZATION PROTEIN EUTJ"/>
    <property type="match status" value="1"/>
</dbReference>
<dbReference type="PANTHER" id="PTHR32432">
    <property type="entry name" value="CELL DIVISION PROTEIN FTSA-RELATED"/>
    <property type="match status" value="1"/>
</dbReference>
<dbReference type="Proteomes" id="UP000318521">
    <property type="component" value="Unassembled WGS sequence"/>
</dbReference>
<dbReference type="RefSeq" id="WP_143846434.1">
    <property type="nucleotide sequence ID" value="NZ_VLXZ01000001.1"/>
</dbReference>
<name>A0A554A312_9BACI</name>
<dbReference type="AlphaFoldDB" id="A0A554A312"/>
<keyword evidence="2" id="KW-0132">Cell division</keyword>
<dbReference type="Gene3D" id="3.30.1490.300">
    <property type="match status" value="1"/>
</dbReference>
<dbReference type="InterPro" id="IPR003494">
    <property type="entry name" value="SHS2_FtsA"/>
</dbReference>
<keyword evidence="3" id="KW-1185">Reference proteome</keyword>
<dbReference type="Gene3D" id="3.30.420.40">
    <property type="match status" value="2"/>
</dbReference>
<dbReference type="GO" id="GO:0051301">
    <property type="term" value="P:cell division"/>
    <property type="evidence" value="ECO:0007669"/>
    <property type="project" value="UniProtKB-KW"/>
</dbReference>
<dbReference type="OrthoDB" id="9768127at2"/>
<dbReference type="CDD" id="cd24004">
    <property type="entry name" value="ASKHA_NBD_PilM-like"/>
    <property type="match status" value="1"/>
</dbReference>
<comment type="caution">
    <text evidence="2">The sequence shown here is derived from an EMBL/GenBank/DDBJ whole genome shotgun (WGS) entry which is preliminary data.</text>
</comment>
<sequence>MAIDSPTLFALDIGTRSVVGLLLRENGDQHELIDIEVIEHQERSMLDGQIHNIPSVAAVIAEVKERLEKRHHPLHRACVAAAGRSLLTKRASYAISLDEHVLETREDLLNLELSAVSQAQYQLSLESEDQMTSRYDCVGYSVLEYRLDGSSIGSLLQQNGKQAEIEVIATFLPKVVVESLLSALHKVDLQLEALTLEPIAAIDVLIPTSMRRLNVALVDIGAGTSDIALTAEGTVQAYGMVPIAGDEITEALSDYYLLDFPEAEKIKRLSLETQKISVTDILGHTKDYTSEELFDPIKPAIQSIAMSIADEILRLNGKPPKAVMLVGGGSQTPFLTEMLADSLNLPKERVAVRGIEAIQNFSALNEELIGPELVTPVGIAIAAKQNPIHYVSVNVNGRVLRLFDAKKLTIGDAFVSAGIDVVKQYGKPGMAIVVEVNDKLITIPGFHGKAPQITKNGVPALITDSISEGDHLIIKPGQNGTEPEATIGDIIDQSSTITCYINGNPVEIATVITRNQERVDRNQKLQDRDTIKVQALSSVKDLLQNANIDPRWFTSISVDVNHKTTSVTKQHTSLLVNGRSATLEQTLAQGDRVDVHHPSTGETHFLAADIYEALGSLQQSLDVTFNEKPLSLTRSSIELYRGSEKLSASATIHPHDVLTTQTAKLEPFIIQDLFAIADITIPVGSKQTFKLTINQSPAEFISPLSQGDRVELTFVSI</sequence>
<organism evidence="2 3">
    <name type="scientific">Alkalicoccobacillus porphyridii</name>
    <dbReference type="NCBI Taxonomy" id="2597270"/>
    <lineage>
        <taxon>Bacteria</taxon>
        <taxon>Bacillati</taxon>
        <taxon>Bacillota</taxon>
        <taxon>Bacilli</taxon>
        <taxon>Bacillales</taxon>
        <taxon>Bacillaceae</taxon>
        <taxon>Alkalicoccobacillus</taxon>
    </lineage>
</organism>
<dbReference type="InterPro" id="IPR043129">
    <property type="entry name" value="ATPase_NBD"/>
</dbReference>
<dbReference type="EMBL" id="VLXZ01000001">
    <property type="protein sequence ID" value="TSB48089.1"/>
    <property type="molecule type" value="Genomic_DNA"/>
</dbReference>
<feature type="domain" description="SHS2" evidence="1">
    <location>
        <begin position="8"/>
        <end position="205"/>
    </location>
</feature>
<gene>
    <name evidence="2" type="ORF">FN960_00600</name>
</gene>
<evidence type="ECO:0000259" key="1">
    <source>
        <dbReference type="SMART" id="SM00842"/>
    </source>
</evidence>